<feature type="transmembrane region" description="Helical" evidence="11">
    <location>
        <begin position="942"/>
        <end position="963"/>
    </location>
</feature>
<dbReference type="GO" id="GO:0010329">
    <property type="term" value="F:auxin efflux transmembrane transporter activity"/>
    <property type="evidence" value="ECO:0007669"/>
    <property type="project" value="UniProtKB-ARBA"/>
</dbReference>
<dbReference type="InterPro" id="IPR039421">
    <property type="entry name" value="Type_1_exporter"/>
</dbReference>
<feature type="transmembrane region" description="Helical" evidence="11">
    <location>
        <begin position="309"/>
        <end position="335"/>
    </location>
</feature>
<dbReference type="OrthoDB" id="6500128at2759"/>
<evidence type="ECO:0000256" key="8">
    <source>
        <dbReference type="ARBA" id="ARBA00022989"/>
    </source>
</evidence>
<feature type="transmembrane region" description="Helical" evidence="11">
    <location>
        <begin position="710"/>
        <end position="734"/>
    </location>
</feature>
<feature type="transmembrane region" description="Helical" evidence="11">
    <location>
        <begin position="276"/>
        <end position="297"/>
    </location>
</feature>
<feature type="domain" description="ABC transmembrane type-1" evidence="13">
    <location>
        <begin position="50"/>
        <end position="336"/>
    </location>
</feature>
<dbReference type="InterPro" id="IPR011527">
    <property type="entry name" value="ABC1_TM_dom"/>
</dbReference>
<dbReference type="GO" id="GO:0140359">
    <property type="term" value="F:ABC-type transporter activity"/>
    <property type="evidence" value="ECO:0007669"/>
    <property type="project" value="InterPro"/>
</dbReference>
<keyword evidence="3" id="KW-0813">Transport</keyword>
<feature type="transmembrane region" description="Helical" evidence="11">
    <location>
        <begin position="46"/>
        <end position="74"/>
    </location>
</feature>
<dbReference type="Gene3D" id="3.40.50.300">
    <property type="entry name" value="P-loop containing nucleotide triphosphate hydrolases"/>
    <property type="match status" value="2"/>
</dbReference>
<dbReference type="GO" id="GO:0010328">
    <property type="term" value="F:auxin influx transmembrane transporter activity"/>
    <property type="evidence" value="ECO:0007669"/>
    <property type="project" value="UniProtKB-ARBA"/>
</dbReference>
<dbReference type="PANTHER" id="PTHR24222">
    <property type="entry name" value="ABC TRANSPORTER B FAMILY"/>
    <property type="match status" value="1"/>
</dbReference>
<dbReference type="SUPFAM" id="SSF90123">
    <property type="entry name" value="ABC transporter transmembrane region"/>
    <property type="match status" value="2"/>
</dbReference>
<comment type="subcellular location">
    <subcellularLocation>
        <location evidence="1">Cell membrane</location>
        <topology evidence="1">Multi-pass membrane protein</topology>
    </subcellularLocation>
</comment>
<gene>
    <name evidence="14" type="ORF">HS088_TW01G00695</name>
</gene>
<keyword evidence="6" id="KW-0547">Nucleotide-binding</keyword>
<dbReference type="InterPro" id="IPR027417">
    <property type="entry name" value="P-loop_NTPase"/>
</dbReference>
<dbReference type="SUPFAM" id="SSF52540">
    <property type="entry name" value="P-loop containing nucleoside triphosphate hydrolases"/>
    <property type="match status" value="2"/>
</dbReference>
<keyword evidence="7" id="KW-0067">ATP-binding</keyword>
<feature type="domain" description="ABC transmembrane type-1" evidence="13">
    <location>
        <begin position="714"/>
        <end position="1000"/>
    </location>
</feature>
<dbReference type="PANTHER" id="PTHR24222:SF50">
    <property type="entry name" value="ABC TRANSPORTER B FAMILY MEMBER 9-LIKE ISOFORM X2"/>
    <property type="match status" value="1"/>
</dbReference>
<keyword evidence="5" id="KW-0677">Repeat</keyword>
<evidence type="ECO:0000256" key="2">
    <source>
        <dbReference type="ARBA" id="ARBA00007577"/>
    </source>
</evidence>
<dbReference type="FunFam" id="1.20.1560.10:FF:000044">
    <property type="entry name" value="ABC transporter B family member 9"/>
    <property type="match status" value="1"/>
</dbReference>
<keyword evidence="9 11" id="KW-0472">Membrane</keyword>
<feature type="domain" description="ABC transporter" evidence="12">
    <location>
        <begin position="371"/>
        <end position="607"/>
    </location>
</feature>
<sequence length="1278" mass="138386">MSGEKAPPGREKMKEEELELELEEEEEKVQKVTFYKLFGFADRLDVVMIVIGTICAIGNGLSQPMMTIVLGQLIDNFGSANSSNVLDQVSQVSLNFVYLAIATAILAFLQVASWTVSGERQAVRIRGLYLKTILRQDIAFFDTETKTGEVIGRMSGDTVLIQEAMGDKVGKFIQLWSTLLGGFAVALIKGWHLTVVLIVCLPIIVIAGAVIGRIISTIATHVQKANADAGDVVEQAVGAIRTVASFTREKQAIEKYNSKLQIAYDATVKQGLTSGLGLAIIMFVVLGAHALAIWYGSKLIIDKGYKGGQIINVLFSIAIGGMAMGQCAPCLSTFASGQAAAYKMLETIKRQPKIDVYDTSGMILENMNGEIELKDVCFRYPSRPDVLVFSGFSLHVTSGTTAALVGQSGSGKSTVINLLERFYDPDAGEVLIDGVDIKKLQLKWLREQIGLVSQEPVLFATTIKENILYGKENATDEDIKTAIGLANAAKFIDKLPQGLDTMVGEHGTQLSGGQKQRIAIARAILKNPKILLLDEATSALDAESERIVQDALVKVTSNRTTIIVAHRLTTIRNADIIAVVQQGKLVEKGTNEELIGNPEGAYSRLIRLQEEAKKEAEHSNVDLKSSFDMDKTISRSSRSLSMRRSVGSVSSGSRRSFAISTLGFGVPRSIDVHETEVEEESVGRGRNEIGTGKRKRVPFSRLASLNKPEIPVLLLGSVGAVIHGLFFPIFALILSSAVNTFFKPPAQLRKDSRFWSLLYVGLGVINLLALPVQNYFFGVAGGKLIERLRSLTFQKVVHQEISWFDDPANSSGAVGARLSTDAAQVRNVVGDALALYIQNIATITAGLVIAFTANWIIALVILGVTPLIIGQEYLQTKVMKGFSKGAKVMYEEASQVADDAVGSIRTVASFCAEKKVMDLYEKKCEGPLKSGVRIGLLSGAGFGFSFFILYCTNAFCFYIGALLTKHGKATFGEVFKVFFALALTGIGISQATAMAPDKNKAKDAVTSIFQILDSKPNIDSSSDEGLTRSHVNGDITFEHVSFKYPTRPDIQILKDLCLNIPSGKTVALVGESGSGKSTVISLIERFYDPDSGQVFLDNLDIKTLNLKWLRQQMGLVSQEPILFNDTIRANIAYGKLGDATEEEIIAAAKAANAHNFISAMQNGYDTSPGERGVQMSGGQKQRIAIARAIVKNPKILLLDEATSALDAASEHVVQEALERLMVNRTTVVVAHRLTTIKAADIIAVVKNGVIAEKGRHDELMKIIDGAYASLVNLQMTSS</sequence>
<dbReference type="FunFam" id="1.20.1560.10:FF:000009">
    <property type="entry name" value="ABC transporter B family member 1"/>
    <property type="match status" value="1"/>
</dbReference>
<accession>A0A7J7E2G7</accession>
<dbReference type="InterPro" id="IPR017871">
    <property type="entry name" value="ABC_transporter-like_CS"/>
</dbReference>
<name>A0A7J7E2G7_TRIWF</name>
<feature type="transmembrane region" description="Helical" evidence="11">
    <location>
        <begin position="754"/>
        <end position="777"/>
    </location>
</feature>
<evidence type="ECO:0000256" key="10">
    <source>
        <dbReference type="ARBA" id="ARBA00023180"/>
    </source>
</evidence>
<feature type="domain" description="ABC transporter" evidence="12">
    <location>
        <begin position="1035"/>
        <end position="1272"/>
    </location>
</feature>
<evidence type="ECO:0000313" key="15">
    <source>
        <dbReference type="Proteomes" id="UP000593562"/>
    </source>
</evidence>
<dbReference type="InterPro" id="IPR036640">
    <property type="entry name" value="ABC1_TM_sf"/>
</dbReference>
<evidence type="ECO:0008006" key="16">
    <source>
        <dbReference type="Google" id="ProtNLM"/>
    </source>
</evidence>
<protein>
    <recommendedName>
        <fullName evidence="16">ABC transporter B family member 9-like</fullName>
    </recommendedName>
</protein>
<feature type="transmembrane region" description="Helical" evidence="11">
    <location>
        <begin position="975"/>
        <end position="995"/>
    </location>
</feature>
<evidence type="ECO:0000256" key="3">
    <source>
        <dbReference type="ARBA" id="ARBA00022448"/>
    </source>
</evidence>
<evidence type="ECO:0000256" key="1">
    <source>
        <dbReference type="ARBA" id="ARBA00004651"/>
    </source>
</evidence>
<dbReference type="AlphaFoldDB" id="A0A7J7E2G7"/>
<keyword evidence="4 11" id="KW-0812">Transmembrane</keyword>
<evidence type="ECO:0000256" key="7">
    <source>
        <dbReference type="ARBA" id="ARBA00022840"/>
    </source>
</evidence>
<dbReference type="FunFam" id="3.40.50.300:FF:000066">
    <property type="entry name" value="ABC transporter B family member 1"/>
    <property type="match status" value="2"/>
</dbReference>
<organism evidence="14 15">
    <name type="scientific">Tripterygium wilfordii</name>
    <name type="common">Thunder God vine</name>
    <dbReference type="NCBI Taxonomy" id="458696"/>
    <lineage>
        <taxon>Eukaryota</taxon>
        <taxon>Viridiplantae</taxon>
        <taxon>Streptophyta</taxon>
        <taxon>Embryophyta</taxon>
        <taxon>Tracheophyta</taxon>
        <taxon>Spermatophyta</taxon>
        <taxon>Magnoliopsida</taxon>
        <taxon>eudicotyledons</taxon>
        <taxon>Gunneridae</taxon>
        <taxon>Pentapetalae</taxon>
        <taxon>rosids</taxon>
        <taxon>fabids</taxon>
        <taxon>Celastrales</taxon>
        <taxon>Celastraceae</taxon>
        <taxon>Tripterygium</taxon>
    </lineage>
</organism>
<keyword evidence="10" id="KW-0325">Glycoprotein</keyword>
<feature type="transmembrane region" description="Helical" evidence="11">
    <location>
        <begin position="845"/>
        <end position="869"/>
    </location>
</feature>
<dbReference type="Gene3D" id="1.20.1560.10">
    <property type="entry name" value="ABC transporter type 1, transmembrane domain"/>
    <property type="match status" value="1"/>
</dbReference>
<dbReference type="InterPro" id="IPR003593">
    <property type="entry name" value="AAA+_ATPase"/>
</dbReference>
<dbReference type="Proteomes" id="UP000593562">
    <property type="component" value="Unassembled WGS sequence"/>
</dbReference>
<proteinExistence type="inferred from homology"/>
<dbReference type="CDD" id="cd18578">
    <property type="entry name" value="ABC_6TM_Pgp_ABCB1_D2_like"/>
    <property type="match status" value="1"/>
</dbReference>
<dbReference type="CDD" id="cd18577">
    <property type="entry name" value="ABC_6TM_Pgp_ABCB1_D1_like"/>
    <property type="match status" value="1"/>
</dbReference>
<dbReference type="SMART" id="SM00382">
    <property type="entry name" value="AAA"/>
    <property type="match status" value="2"/>
</dbReference>
<dbReference type="Pfam" id="PF00005">
    <property type="entry name" value="ABC_tran"/>
    <property type="match status" value="2"/>
</dbReference>
<reference evidence="14 15" key="1">
    <citation type="journal article" date="2020" name="Nat. Commun.">
        <title>Genome of Tripterygium wilfordii and identification of cytochrome P450 involved in triptolide biosynthesis.</title>
        <authorList>
            <person name="Tu L."/>
            <person name="Su P."/>
            <person name="Zhang Z."/>
            <person name="Gao L."/>
            <person name="Wang J."/>
            <person name="Hu T."/>
            <person name="Zhou J."/>
            <person name="Zhang Y."/>
            <person name="Zhao Y."/>
            <person name="Liu Y."/>
            <person name="Song Y."/>
            <person name="Tong Y."/>
            <person name="Lu Y."/>
            <person name="Yang J."/>
            <person name="Xu C."/>
            <person name="Jia M."/>
            <person name="Peters R.J."/>
            <person name="Huang L."/>
            <person name="Gao W."/>
        </authorList>
    </citation>
    <scope>NUCLEOTIDE SEQUENCE [LARGE SCALE GENOMIC DNA]</scope>
    <source>
        <strain evidence="15">cv. XIE 37</strain>
        <tissue evidence="14">Leaf</tissue>
    </source>
</reference>
<feature type="transmembrane region" description="Helical" evidence="11">
    <location>
        <begin position="172"/>
        <end position="188"/>
    </location>
</feature>
<dbReference type="FunCoup" id="A0A7J7E2G7">
    <property type="interactions" value="254"/>
</dbReference>
<dbReference type="GO" id="GO:0005886">
    <property type="term" value="C:plasma membrane"/>
    <property type="evidence" value="ECO:0007669"/>
    <property type="project" value="UniProtKB-SubCell"/>
</dbReference>
<dbReference type="InterPro" id="IPR003439">
    <property type="entry name" value="ABC_transporter-like_ATP-bd"/>
</dbReference>
<dbReference type="GO" id="GO:0005524">
    <property type="term" value="F:ATP binding"/>
    <property type="evidence" value="ECO:0007669"/>
    <property type="project" value="UniProtKB-KW"/>
</dbReference>
<feature type="transmembrane region" description="Helical" evidence="11">
    <location>
        <begin position="194"/>
        <end position="215"/>
    </location>
</feature>
<feature type="transmembrane region" description="Helical" evidence="11">
    <location>
        <begin position="94"/>
        <end position="116"/>
    </location>
</feature>
<evidence type="ECO:0000256" key="9">
    <source>
        <dbReference type="ARBA" id="ARBA00023136"/>
    </source>
</evidence>
<evidence type="ECO:0000256" key="11">
    <source>
        <dbReference type="SAM" id="Phobius"/>
    </source>
</evidence>
<keyword evidence="8 11" id="KW-1133">Transmembrane helix</keyword>
<evidence type="ECO:0000259" key="13">
    <source>
        <dbReference type="PROSITE" id="PS50929"/>
    </source>
</evidence>
<dbReference type="InParanoid" id="A0A7J7E2G7"/>
<dbReference type="Pfam" id="PF00664">
    <property type="entry name" value="ABC_membrane"/>
    <property type="match status" value="2"/>
</dbReference>
<dbReference type="PROSITE" id="PS50929">
    <property type="entry name" value="ABC_TM1F"/>
    <property type="match status" value="2"/>
</dbReference>
<evidence type="ECO:0000256" key="6">
    <source>
        <dbReference type="ARBA" id="ARBA00022741"/>
    </source>
</evidence>
<dbReference type="PROSITE" id="PS50893">
    <property type="entry name" value="ABC_TRANSPORTER_2"/>
    <property type="match status" value="2"/>
</dbReference>
<evidence type="ECO:0000313" key="14">
    <source>
        <dbReference type="EMBL" id="KAF5752777.1"/>
    </source>
</evidence>
<dbReference type="GO" id="GO:0016887">
    <property type="term" value="F:ATP hydrolysis activity"/>
    <property type="evidence" value="ECO:0007669"/>
    <property type="project" value="InterPro"/>
</dbReference>
<comment type="caution">
    <text evidence="14">The sequence shown here is derived from an EMBL/GenBank/DDBJ whole genome shotgun (WGS) entry which is preliminary data.</text>
</comment>
<dbReference type="PROSITE" id="PS00211">
    <property type="entry name" value="ABC_TRANSPORTER_1"/>
    <property type="match status" value="2"/>
</dbReference>
<keyword evidence="15" id="KW-1185">Reference proteome</keyword>
<dbReference type="CDD" id="cd03249">
    <property type="entry name" value="ABC_MTABC3_MDL1_MDL2"/>
    <property type="match status" value="2"/>
</dbReference>
<comment type="similarity">
    <text evidence="2">Belongs to the ABC transporter superfamily. ABCB family. Multidrug resistance exporter (TC 3.A.1.201) subfamily.</text>
</comment>
<dbReference type="EMBL" id="JAAARO010000001">
    <property type="protein sequence ID" value="KAF5752777.1"/>
    <property type="molecule type" value="Genomic_DNA"/>
</dbReference>
<evidence type="ECO:0000256" key="4">
    <source>
        <dbReference type="ARBA" id="ARBA00022692"/>
    </source>
</evidence>
<evidence type="ECO:0000256" key="5">
    <source>
        <dbReference type="ARBA" id="ARBA00022737"/>
    </source>
</evidence>
<evidence type="ECO:0000259" key="12">
    <source>
        <dbReference type="PROSITE" id="PS50893"/>
    </source>
</evidence>